<dbReference type="SUPFAM" id="SSF50965">
    <property type="entry name" value="Galactose oxidase, central domain"/>
    <property type="match status" value="1"/>
</dbReference>
<dbReference type="InterPro" id="IPR015915">
    <property type="entry name" value="Kelch-typ_b-propeller"/>
</dbReference>
<evidence type="ECO:0000313" key="2">
    <source>
        <dbReference type="EMBL" id="QJR82506.1"/>
    </source>
</evidence>
<dbReference type="PANTHER" id="PTHR46375">
    <property type="entry name" value="KELCH REPEAT AND BTB DOMAIN-CONTAINING PROTEIN 13-RELATED"/>
    <property type="match status" value="1"/>
</dbReference>
<protein>
    <submittedName>
        <fullName evidence="2">Galactose oxidase</fullName>
    </submittedName>
</protein>
<gene>
    <name evidence="2" type="ORF">CA267_017970</name>
</gene>
<dbReference type="InterPro" id="IPR052392">
    <property type="entry name" value="Kelch-BTB_domain-containing"/>
</dbReference>
<dbReference type="InterPro" id="IPR011043">
    <property type="entry name" value="Gal_Oxase/kelch_b-propeller"/>
</dbReference>
<sequence length="335" mass="36476">MVKWLVAGLWLTGTFASAIAAEPVTNYRWSLGPSLPQPVQEIYPAVLHNAIYVAGGLRATETGGLNVSAHVYRLQKDQEKWQRLAPLPAPRHHPMLVAVKDNIWSFGGFVESDDGQWTNTNSVLMYDENVNEWAEKTPMPVALSETVSGILNGKIHIAGGRTPKKGSNGKWADQEDANWHGVFDPEAGVWQTAAPMPTSRNSACAVVAKGKWHVIGGRTVEEGNLDSHEIFDPATNEWVEGKPLPQPQAGLACAVLHGNIFAFGGEYFTEGRGVFSSVWRYNLKREKWSQATVMPVPRHGLGAVSVDDAIWIIGGAAKAGANDTRSTVSKLKLHQ</sequence>
<dbReference type="AlphaFoldDB" id="A0A6M4MKA3"/>
<organism evidence="2 3">
    <name type="scientific">Alteromonas pelagimontana</name>
    <dbReference type="NCBI Taxonomy" id="1858656"/>
    <lineage>
        <taxon>Bacteria</taxon>
        <taxon>Pseudomonadati</taxon>
        <taxon>Pseudomonadota</taxon>
        <taxon>Gammaproteobacteria</taxon>
        <taxon>Alteromonadales</taxon>
        <taxon>Alteromonadaceae</taxon>
        <taxon>Alteromonas/Salinimonas group</taxon>
        <taxon>Alteromonas</taxon>
    </lineage>
</organism>
<reference evidence="2 3" key="2">
    <citation type="submission" date="2020-04" db="EMBL/GenBank/DDBJ databases">
        <title>Complete genome sequence of Alteromonas pelagimontana 5.12T.</title>
        <authorList>
            <person name="Sinha R.K."/>
            <person name="Krishnan K.P."/>
            <person name="Kurian J.P."/>
        </authorList>
    </citation>
    <scope>NUCLEOTIDE SEQUENCE [LARGE SCALE GENOMIC DNA]</scope>
    <source>
        <strain evidence="2 3">5.12</strain>
    </source>
</reference>
<dbReference type="Proteomes" id="UP000219285">
    <property type="component" value="Chromosome"/>
</dbReference>
<proteinExistence type="predicted"/>
<dbReference type="PANTHER" id="PTHR46375:SF3">
    <property type="entry name" value="KELCH REPEAT AND BTB DOMAIN-CONTAINING PROTEIN 13"/>
    <property type="match status" value="1"/>
</dbReference>
<feature type="chain" id="PRO_5028963230" evidence="1">
    <location>
        <begin position="21"/>
        <end position="335"/>
    </location>
</feature>
<dbReference type="Pfam" id="PF24681">
    <property type="entry name" value="Kelch_KLHDC2_KLHL20_DRC7"/>
    <property type="match status" value="1"/>
</dbReference>
<dbReference type="EMBL" id="CP052766">
    <property type="protein sequence ID" value="QJR82506.1"/>
    <property type="molecule type" value="Genomic_DNA"/>
</dbReference>
<dbReference type="InterPro" id="IPR006652">
    <property type="entry name" value="Kelch_1"/>
</dbReference>
<evidence type="ECO:0000313" key="3">
    <source>
        <dbReference type="Proteomes" id="UP000219285"/>
    </source>
</evidence>
<feature type="signal peptide" evidence="1">
    <location>
        <begin position="1"/>
        <end position="20"/>
    </location>
</feature>
<dbReference type="KEGG" id="apel:CA267_017970"/>
<dbReference type="Gene3D" id="2.120.10.80">
    <property type="entry name" value="Kelch-type beta propeller"/>
    <property type="match status" value="2"/>
</dbReference>
<name>A0A6M4MKA3_9ALTE</name>
<evidence type="ECO:0000256" key="1">
    <source>
        <dbReference type="SAM" id="SignalP"/>
    </source>
</evidence>
<keyword evidence="1" id="KW-0732">Signal</keyword>
<dbReference type="RefSeq" id="WP_083638455.1">
    <property type="nucleotide sequence ID" value="NZ_CP052766.1"/>
</dbReference>
<accession>A0A6M4MKA3</accession>
<dbReference type="SMART" id="SM00612">
    <property type="entry name" value="Kelch"/>
    <property type="match status" value="5"/>
</dbReference>
<dbReference type="OrthoDB" id="9769308at2"/>
<reference evidence="3" key="1">
    <citation type="submission" date="2014-12" db="EMBL/GenBank/DDBJ databases">
        <title>Complete genome sequence of a multi-drug resistant Klebsiella pneumoniae.</title>
        <authorList>
            <person name="Hua X."/>
            <person name="Chen Q."/>
            <person name="Li X."/>
            <person name="Feng Y."/>
            <person name="Ruan Z."/>
            <person name="Yu Y."/>
        </authorList>
    </citation>
    <scope>NUCLEOTIDE SEQUENCE [LARGE SCALE GENOMIC DNA]</scope>
    <source>
        <strain evidence="3">5.12</strain>
    </source>
</reference>
<keyword evidence="3" id="KW-1185">Reference proteome</keyword>